<feature type="domain" description="Glutaredoxin" evidence="7">
    <location>
        <begin position="4"/>
        <end position="62"/>
    </location>
</feature>
<dbReference type="InterPro" id="IPR011900">
    <property type="entry name" value="GRX_bact"/>
</dbReference>
<dbReference type="AlphaFoldDB" id="A0A2Z5V2D2"/>
<dbReference type="Proteomes" id="UP000282483">
    <property type="component" value="Chromosome"/>
</dbReference>
<dbReference type="PANTHER" id="PTHR45694">
    <property type="entry name" value="GLUTAREDOXIN 2"/>
    <property type="match status" value="1"/>
</dbReference>
<keyword evidence="6" id="KW-0963">Cytoplasm</keyword>
<dbReference type="GO" id="GO:0015038">
    <property type="term" value="F:glutathione disulfide oxidoreductase activity"/>
    <property type="evidence" value="ECO:0007669"/>
    <property type="project" value="UniProtKB-UniRule"/>
</dbReference>
<dbReference type="GO" id="GO:0005737">
    <property type="term" value="C:cytoplasm"/>
    <property type="evidence" value="ECO:0007669"/>
    <property type="project" value="TreeGrafter"/>
</dbReference>
<protein>
    <recommendedName>
        <fullName evidence="6">Glutaredoxin</fullName>
    </recommendedName>
</protein>
<dbReference type="GO" id="GO:0034599">
    <property type="term" value="P:cellular response to oxidative stress"/>
    <property type="evidence" value="ECO:0007669"/>
    <property type="project" value="TreeGrafter"/>
</dbReference>
<dbReference type="GO" id="GO:0045454">
    <property type="term" value="P:cell redox homeostasis"/>
    <property type="evidence" value="ECO:0007669"/>
    <property type="project" value="InterPro"/>
</dbReference>
<dbReference type="SUPFAM" id="SSF52833">
    <property type="entry name" value="Thioredoxin-like"/>
    <property type="match status" value="1"/>
</dbReference>
<dbReference type="RefSeq" id="WP_126322147.1">
    <property type="nucleotide sequence ID" value="NZ_AP018005.1"/>
</dbReference>
<dbReference type="PROSITE" id="PS00195">
    <property type="entry name" value="GLUTAREDOXIN_1"/>
    <property type="match status" value="1"/>
</dbReference>
<dbReference type="InterPro" id="IPR002109">
    <property type="entry name" value="Glutaredoxin"/>
</dbReference>
<evidence type="ECO:0000256" key="1">
    <source>
        <dbReference type="ARBA" id="ARBA00007787"/>
    </source>
</evidence>
<evidence type="ECO:0000256" key="4">
    <source>
        <dbReference type="ARBA" id="ARBA00023157"/>
    </source>
</evidence>
<evidence type="ECO:0000256" key="5">
    <source>
        <dbReference type="ARBA" id="ARBA00023284"/>
    </source>
</evidence>
<keyword evidence="3 6" id="KW-0249">Electron transport</keyword>
<dbReference type="PROSITE" id="PS51354">
    <property type="entry name" value="GLUTAREDOXIN_2"/>
    <property type="match status" value="1"/>
</dbReference>
<keyword evidence="2 6" id="KW-0813">Transport</keyword>
<evidence type="ECO:0000256" key="3">
    <source>
        <dbReference type="ARBA" id="ARBA00022982"/>
    </source>
</evidence>
<evidence type="ECO:0000259" key="7">
    <source>
        <dbReference type="Pfam" id="PF00462"/>
    </source>
</evidence>
<reference evidence="8 9" key="1">
    <citation type="submission" date="2017-03" db="EMBL/GenBank/DDBJ databases">
        <title>The genome sequence of Candidatus Rickettsiella viridis.</title>
        <authorList>
            <person name="Nikoh N."/>
            <person name="Tsuchida T."/>
            <person name="Yamaguchi K."/>
            <person name="Maeda T."/>
            <person name="Shigenobu S."/>
            <person name="Fukatsu T."/>
        </authorList>
    </citation>
    <scope>NUCLEOTIDE SEQUENCE [LARGE SCALE GENOMIC DNA]</scope>
    <source>
        <strain evidence="8 9">Ap-RA04</strain>
    </source>
</reference>
<dbReference type="Pfam" id="PF00462">
    <property type="entry name" value="Glutaredoxin"/>
    <property type="match status" value="1"/>
</dbReference>
<comment type="function">
    <text evidence="6">Has a glutathione-disulfide oxidoreductase activity in the presence of NADPH and glutathione reductase. Reduces low molecular weight disulfides and proteins.</text>
</comment>
<evidence type="ECO:0000256" key="2">
    <source>
        <dbReference type="ARBA" id="ARBA00022448"/>
    </source>
</evidence>
<dbReference type="Gene3D" id="3.40.30.10">
    <property type="entry name" value="Glutaredoxin"/>
    <property type="match status" value="1"/>
</dbReference>
<keyword evidence="9" id="KW-1185">Reference proteome</keyword>
<dbReference type="KEGG" id="rvi:RVIR1_00800"/>
<dbReference type="PANTHER" id="PTHR45694:SF18">
    <property type="entry name" value="GLUTAREDOXIN-1-RELATED"/>
    <property type="match status" value="1"/>
</dbReference>
<dbReference type="OrthoDB" id="9814618at2"/>
<dbReference type="PRINTS" id="PR00160">
    <property type="entry name" value="GLUTAREDOXIN"/>
</dbReference>
<dbReference type="InterPro" id="IPR011767">
    <property type="entry name" value="GLR_AS"/>
</dbReference>
<sequence>MSKIVIYTTAVCPYCNNAKQLLAQKRLDYTEVRVDTDPEKMKKMIELSGRRTVPQIFINGKPIGGFDDLSALNASGELDDLLKEGNAS</sequence>
<keyword evidence="4" id="KW-1015">Disulfide bond</keyword>
<dbReference type="CDD" id="cd03418">
    <property type="entry name" value="GRX_GRXb_1_3_like"/>
    <property type="match status" value="1"/>
</dbReference>
<dbReference type="InterPro" id="IPR036249">
    <property type="entry name" value="Thioredoxin-like_sf"/>
</dbReference>
<organism evidence="8 9">
    <name type="scientific">Candidatus Rickettsiella viridis</name>
    <dbReference type="NCBI Taxonomy" id="676208"/>
    <lineage>
        <taxon>Bacteria</taxon>
        <taxon>Pseudomonadati</taxon>
        <taxon>Pseudomonadota</taxon>
        <taxon>Gammaproteobacteria</taxon>
        <taxon>Legionellales</taxon>
        <taxon>Coxiellaceae</taxon>
        <taxon>Rickettsiella</taxon>
    </lineage>
</organism>
<proteinExistence type="inferred from homology"/>
<dbReference type="EMBL" id="AP018005">
    <property type="protein sequence ID" value="BBB14622.1"/>
    <property type="molecule type" value="Genomic_DNA"/>
</dbReference>
<dbReference type="InterPro" id="IPR014025">
    <property type="entry name" value="Glutaredoxin_subgr"/>
</dbReference>
<gene>
    <name evidence="8" type="primary">grxC</name>
    <name evidence="8" type="ORF">RVIR1_00800</name>
</gene>
<evidence type="ECO:0000313" key="9">
    <source>
        <dbReference type="Proteomes" id="UP000282483"/>
    </source>
</evidence>
<accession>A0A2Z5V2D2</accession>
<evidence type="ECO:0000256" key="6">
    <source>
        <dbReference type="RuleBase" id="RU364065"/>
    </source>
</evidence>
<evidence type="ECO:0000313" key="8">
    <source>
        <dbReference type="EMBL" id="BBB14622.1"/>
    </source>
</evidence>
<keyword evidence="5 6" id="KW-0676">Redox-active center</keyword>
<comment type="similarity">
    <text evidence="1 6">Belongs to the glutaredoxin family.</text>
</comment>
<name>A0A2Z5V2D2_9COXI</name>
<dbReference type="NCBIfam" id="TIGR02181">
    <property type="entry name" value="GRX_bact"/>
    <property type="match status" value="1"/>
</dbReference>